<protein>
    <submittedName>
        <fullName evidence="1">Related to Cytochrome oxidase assembly factor 4</fullName>
    </submittedName>
</protein>
<dbReference type="OrthoDB" id="5586401at2759"/>
<gene>
    <name evidence="1" type="ORF">HGUI_00844</name>
</gene>
<dbReference type="GO" id="GO:0005758">
    <property type="term" value="C:mitochondrial intermembrane space"/>
    <property type="evidence" value="ECO:0007669"/>
    <property type="project" value="InterPro"/>
</dbReference>
<reference evidence="2" key="1">
    <citation type="submission" date="2016-11" db="EMBL/GenBank/DDBJ databases">
        <authorList>
            <person name="Guldener U."/>
        </authorList>
    </citation>
    <scope>NUCLEOTIDE SEQUENCE [LARGE SCALE GENOMIC DNA]</scope>
</reference>
<keyword evidence="2" id="KW-1185">Reference proteome</keyword>
<dbReference type="AlphaFoldDB" id="A0A1L0AYM3"/>
<dbReference type="PANTHER" id="PTHR13639">
    <property type="entry name" value="CYTOCHROME C OXIDASE ASSEMBLY FACTOR 4 HOMOLOG, MITOCHONDRIAL"/>
    <property type="match status" value="1"/>
</dbReference>
<proteinExistence type="predicted"/>
<dbReference type="GO" id="GO:0033617">
    <property type="term" value="P:mitochondrial respiratory chain complex IV assembly"/>
    <property type="evidence" value="ECO:0007669"/>
    <property type="project" value="InterPro"/>
</dbReference>
<dbReference type="VEuPathDB" id="FungiDB:HGUI_00844"/>
<sequence length="95" mass="11581">MEQSKYYNEALEQYQEIKVDAKSIDGLEEYDKRIYDTGCYLQNLILHLCHADTGDWRKCTNEMTWFKECWEKNNNPERTFQNDKPKEQYERELGE</sequence>
<accession>A0A1L0AYM3</accession>
<dbReference type="PANTHER" id="PTHR13639:SF2">
    <property type="entry name" value="CYTOCHROME C OXIDASE ASSEMBLY FACTOR 4 HOMOLOG, MITOCHONDRIAL"/>
    <property type="match status" value="1"/>
</dbReference>
<evidence type="ECO:0000313" key="2">
    <source>
        <dbReference type="Proteomes" id="UP000183365"/>
    </source>
</evidence>
<organism evidence="1 2">
    <name type="scientific">Hanseniaspora guilliermondii</name>
    <dbReference type="NCBI Taxonomy" id="56406"/>
    <lineage>
        <taxon>Eukaryota</taxon>
        <taxon>Fungi</taxon>
        <taxon>Dikarya</taxon>
        <taxon>Ascomycota</taxon>
        <taxon>Saccharomycotina</taxon>
        <taxon>Saccharomycetes</taxon>
        <taxon>Saccharomycodales</taxon>
        <taxon>Saccharomycodaceae</taxon>
        <taxon>Hanseniaspora</taxon>
    </lineage>
</organism>
<dbReference type="EMBL" id="FQNF01000010">
    <property type="protein sequence ID" value="SGZ38644.1"/>
    <property type="molecule type" value="Genomic_DNA"/>
</dbReference>
<dbReference type="InterPro" id="IPR039870">
    <property type="entry name" value="Coa4-like"/>
</dbReference>
<dbReference type="Proteomes" id="UP000183365">
    <property type="component" value="Unassembled WGS sequence"/>
</dbReference>
<evidence type="ECO:0000313" key="1">
    <source>
        <dbReference type="EMBL" id="SGZ38644.1"/>
    </source>
</evidence>
<name>A0A1L0AYM3_9ASCO</name>